<evidence type="ECO:0000256" key="3">
    <source>
        <dbReference type="ARBA" id="ARBA00022738"/>
    </source>
</evidence>
<dbReference type="SMART" id="SM00382">
    <property type="entry name" value="AAA"/>
    <property type="match status" value="1"/>
</dbReference>
<comment type="caution">
    <text evidence="6">The sequence shown here is derived from an EMBL/GenBank/DDBJ whole genome shotgun (WGS) entry which is preliminary data.</text>
</comment>
<dbReference type="Gene3D" id="3.40.50.300">
    <property type="entry name" value="P-loop containing nucleotide triphosphate hydrolases"/>
    <property type="match status" value="1"/>
</dbReference>
<dbReference type="InterPro" id="IPR003593">
    <property type="entry name" value="AAA+_ATPase"/>
</dbReference>
<dbReference type="PANTHER" id="PTHR46844">
    <property type="entry name" value="SLR5058 PROTEIN"/>
    <property type="match status" value="1"/>
</dbReference>
<feature type="domain" description="AAA+ ATPase" evidence="5">
    <location>
        <begin position="237"/>
        <end position="378"/>
    </location>
</feature>
<dbReference type="Pfam" id="PF03130">
    <property type="entry name" value="HEAT_PBS"/>
    <property type="match status" value="1"/>
</dbReference>
<keyword evidence="7" id="KW-1185">Reference proteome</keyword>
<sequence length="1062" mass="120710">MPKKTYGDQIKIRVKRLLEALLDFANLEKDNLFNIGYNWNTKDSANPKLIINTNLVALEHLTAKDKYPDKLTKPQIREALILLKDFLTILEDNRTQTKGVDSWHFTLRLWSKDKEKNLKQFDQAWEASRPEKSKALQANFQKSGESYWQKICGAMLEKHKRLTTNELLFADDEMKFELEAIHVPLALVERNKPKKCSEDISAEQGSQLYEPSYEEKQRFEHQAFLEQIIGDGIGKTQGHRIALIGEPGAGKTTQLQTIAFWILNNNLGLPIWISLADLQGKSVKDYLLQDWLEDALEPVEDVTEEEKKALADLFKNNCVWLLLDAADEMSSPQPLTEISQQLTGWVKNARVVLTCRVNIWEANANALENFETYRLLNFEYPQQVQDFIGRWFHNKDADKGERLWQELDKAERQRIQDLVKNPLRLALLCSTWQGSDKGLPETKAGLYQQFVEEVYKWKENRFPTTEQQQEELNAALGRLAKRAIDQQKSRFRLPHKFVREELGDPKQQNSLFSLALKLGWLNEVGLAAESATKEKVYGFYHPTFEEYFAALAVENWDEFLNHVPDNPALGVYRIFAPQWKEVILLWLGREDVERKEKEEFIQALMEFDDGCGEYRAIDKVTRGFYEFRAYFLAAAGVDEWKNSGNADAIVAEIVKWGFGEFKVEQNEWVKFLYSISEGAETALAQTNRIKAIAALVELIGKPQLDDFIRMQAAESLGEIELGNQKAIDALGELIGNPPQLDNFTRSLAAESLREIDPGNEKAIDALVEFISNPQLNDFTRWRAAESLGEIDPGNEKAIDALVELIGNPQLDNYTRRQAAESLGKIDPGNQKAINALVELIGNSQLNNYTRRQAAESLGKIDPGNQKAIDALVELIGNPQLGYDHRSLAAESLEKIGFGNEKAIAALVELIGNPQLYDFIRSLAAESLEKIGFGNEKAIAALVDLIGKPQLDDNTRRQAVESLGKIGSGNEKAITALVELIGKPQLNYSIQWKVASSLKEIMLEEQMPNVVTVLKDYLSPENYKNAFERFDNCYKVIWKCAQGMPYPAFSQAWHQQEKVKDGE</sequence>
<organism evidence="6 7">
    <name type="scientific">Nostoc linckia FACHB-391</name>
    <dbReference type="NCBI Taxonomy" id="2692906"/>
    <lineage>
        <taxon>Bacteria</taxon>
        <taxon>Bacillati</taxon>
        <taxon>Cyanobacteriota</taxon>
        <taxon>Cyanophyceae</taxon>
        <taxon>Nostocales</taxon>
        <taxon>Nostocaceae</taxon>
        <taxon>Nostoc</taxon>
    </lineage>
</organism>
<dbReference type="Pfam" id="PF22730">
    <property type="entry name" value="NCC-H"/>
    <property type="match status" value="1"/>
</dbReference>
<dbReference type="InterPro" id="IPR004155">
    <property type="entry name" value="PBS_lyase_HEAT"/>
</dbReference>
<dbReference type="RefSeq" id="WP_190891559.1">
    <property type="nucleotide sequence ID" value="NZ_JACJTE010000004.1"/>
</dbReference>
<evidence type="ECO:0000256" key="2">
    <source>
        <dbReference type="ARBA" id="ARBA00022549"/>
    </source>
</evidence>
<keyword evidence="3" id="KW-0605">Phycobilisome</keyword>
<dbReference type="EMBL" id="JACJTE010000004">
    <property type="protein sequence ID" value="MBD2560045.1"/>
    <property type="molecule type" value="Genomic_DNA"/>
</dbReference>
<keyword evidence="2" id="KW-0042">Antenna complex</keyword>
<dbReference type="Pfam" id="PF05729">
    <property type="entry name" value="NACHT"/>
    <property type="match status" value="1"/>
</dbReference>
<evidence type="ECO:0000256" key="1">
    <source>
        <dbReference type="ARBA" id="ARBA00009299"/>
    </source>
</evidence>
<name>A0ABR8EQ22_NOSLI</name>
<dbReference type="Pfam" id="PF19959">
    <property type="entry name" value="EAD4"/>
    <property type="match status" value="1"/>
</dbReference>
<dbReference type="InterPro" id="IPR054570">
    <property type="entry name" value="NCC-H_dom"/>
</dbReference>
<gene>
    <name evidence="6" type="ORF">H6G95_05305</name>
</gene>
<dbReference type="SUPFAM" id="SSF48371">
    <property type="entry name" value="ARM repeat"/>
    <property type="match status" value="1"/>
</dbReference>
<dbReference type="PANTHER" id="PTHR46844:SF1">
    <property type="entry name" value="SLR5058 PROTEIN"/>
    <property type="match status" value="1"/>
</dbReference>
<evidence type="ECO:0000313" key="6">
    <source>
        <dbReference type="EMBL" id="MBD2560045.1"/>
    </source>
</evidence>
<evidence type="ECO:0000256" key="4">
    <source>
        <dbReference type="ARBA" id="ARBA00023239"/>
    </source>
</evidence>
<dbReference type="SUPFAM" id="SSF52540">
    <property type="entry name" value="P-loop containing nucleoside triphosphate hydrolases"/>
    <property type="match status" value="1"/>
</dbReference>
<reference evidence="6 7" key="1">
    <citation type="journal article" date="2020" name="ISME J.">
        <title>Comparative genomics reveals insights into cyanobacterial evolution and habitat adaptation.</title>
        <authorList>
            <person name="Chen M.Y."/>
            <person name="Teng W.K."/>
            <person name="Zhao L."/>
            <person name="Hu C.X."/>
            <person name="Zhou Y.K."/>
            <person name="Han B.P."/>
            <person name="Song L.R."/>
            <person name="Shu W.S."/>
        </authorList>
    </citation>
    <scope>NUCLEOTIDE SEQUENCE [LARGE SCALE GENOMIC DNA]</scope>
    <source>
        <strain evidence="6 7">FACHB-391</strain>
    </source>
</reference>
<dbReference type="InterPro" id="IPR016024">
    <property type="entry name" value="ARM-type_fold"/>
</dbReference>
<dbReference type="InterPro" id="IPR011989">
    <property type="entry name" value="ARM-like"/>
</dbReference>
<dbReference type="Pfam" id="PF13646">
    <property type="entry name" value="HEAT_2"/>
    <property type="match status" value="3"/>
</dbReference>
<dbReference type="InterPro" id="IPR045434">
    <property type="entry name" value="EAD4"/>
</dbReference>
<dbReference type="InterPro" id="IPR007111">
    <property type="entry name" value="NACHT_NTPase"/>
</dbReference>
<dbReference type="InterPro" id="IPR027417">
    <property type="entry name" value="P-loop_NTPase"/>
</dbReference>
<proteinExistence type="inferred from homology"/>
<evidence type="ECO:0000259" key="5">
    <source>
        <dbReference type="SMART" id="SM00382"/>
    </source>
</evidence>
<dbReference type="Gene3D" id="1.25.10.10">
    <property type="entry name" value="Leucine-rich Repeat Variant"/>
    <property type="match status" value="2"/>
</dbReference>
<protein>
    <submittedName>
        <fullName evidence="6">HEAT repeat domain-containing protein</fullName>
    </submittedName>
</protein>
<dbReference type="Proteomes" id="UP000604661">
    <property type="component" value="Unassembled WGS sequence"/>
</dbReference>
<keyword evidence="4" id="KW-0456">Lyase</keyword>
<accession>A0ABR8EQ22</accession>
<comment type="similarity">
    <text evidence="1">Belongs to the CpcE/RpcE/PecE family.</text>
</comment>
<dbReference type="SMART" id="SM00567">
    <property type="entry name" value="EZ_HEAT"/>
    <property type="match status" value="8"/>
</dbReference>
<evidence type="ECO:0000313" key="7">
    <source>
        <dbReference type="Proteomes" id="UP000604661"/>
    </source>
</evidence>